<evidence type="ECO:0000259" key="3">
    <source>
        <dbReference type="Pfam" id="PF03713"/>
    </source>
</evidence>
<feature type="region of interest" description="Disordered" evidence="1">
    <location>
        <begin position="164"/>
        <end position="201"/>
    </location>
</feature>
<dbReference type="RefSeq" id="WP_242653456.1">
    <property type="nucleotide sequence ID" value="NZ_FOZG01000002.1"/>
</dbReference>
<dbReference type="InterPro" id="IPR005183">
    <property type="entry name" value="DUF305_CopM-like"/>
</dbReference>
<gene>
    <name evidence="4" type="ORF">SAMN05192580_2394</name>
</gene>
<feature type="transmembrane region" description="Helical" evidence="2">
    <location>
        <begin position="55"/>
        <end position="75"/>
    </location>
</feature>
<evidence type="ECO:0000256" key="1">
    <source>
        <dbReference type="SAM" id="MobiDB-lite"/>
    </source>
</evidence>
<dbReference type="AlphaFoldDB" id="A0A1I6L771"/>
<accession>A0A1I6L771</accession>
<sequence>MMDHDDPHAKQGGGMGMSYGRFAAMIATSTVVMFGLMYLNTYALSHVEYSQTRTWMAIVMGAVMALIMIGFMWGMYPNRRANLGIVVGAVVVFAGALWLVRSQETVGDVAYMKAMIPHHSIAIMTSERAHIKDPEVRKLADGIIDAQVREITQMKRYIARLEAHPTPDNAPDLPSYRDKQVAPPPPETDESVGINTLQPIR</sequence>
<keyword evidence="2" id="KW-1133">Transmembrane helix</keyword>
<dbReference type="Proteomes" id="UP000198824">
    <property type="component" value="Unassembled WGS sequence"/>
</dbReference>
<protein>
    <recommendedName>
        <fullName evidence="3">DUF305 domain-containing protein</fullName>
    </recommendedName>
</protein>
<dbReference type="STRING" id="1166337.SAMN05192580_2394"/>
<feature type="transmembrane region" description="Helical" evidence="2">
    <location>
        <begin position="81"/>
        <end position="100"/>
    </location>
</feature>
<dbReference type="InterPro" id="IPR012347">
    <property type="entry name" value="Ferritin-like"/>
</dbReference>
<feature type="transmembrane region" description="Helical" evidence="2">
    <location>
        <begin position="22"/>
        <end position="43"/>
    </location>
</feature>
<keyword evidence="2" id="KW-0812">Transmembrane</keyword>
<dbReference type="Pfam" id="PF03713">
    <property type="entry name" value="DUF305"/>
    <property type="match status" value="1"/>
</dbReference>
<evidence type="ECO:0000313" key="4">
    <source>
        <dbReference type="EMBL" id="SFR99316.1"/>
    </source>
</evidence>
<keyword evidence="5" id="KW-1185">Reference proteome</keyword>
<proteinExistence type="predicted"/>
<reference evidence="4 5" key="1">
    <citation type="submission" date="2016-10" db="EMBL/GenBank/DDBJ databases">
        <authorList>
            <person name="de Groot N.N."/>
        </authorList>
    </citation>
    <scope>NUCLEOTIDE SEQUENCE [LARGE SCALE GENOMIC DNA]</scope>
    <source>
        <strain evidence="4 5">S5-249</strain>
    </source>
</reference>
<organism evidence="4 5">
    <name type="scientific">Sphingomonas jatrophae</name>
    <dbReference type="NCBI Taxonomy" id="1166337"/>
    <lineage>
        <taxon>Bacteria</taxon>
        <taxon>Pseudomonadati</taxon>
        <taxon>Pseudomonadota</taxon>
        <taxon>Alphaproteobacteria</taxon>
        <taxon>Sphingomonadales</taxon>
        <taxon>Sphingomonadaceae</taxon>
        <taxon>Sphingomonas</taxon>
    </lineage>
</organism>
<name>A0A1I6L771_9SPHN</name>
<dbReference type="Gene3D" id="1.20.1260.10">
    <property type="match status" value="1"/>
</dbReference>
<evidence type="ECO:0000313" key="5">
    <source>
        <dbReference type="Proteomes" id="UP000198824"/>
    </source>
</evidence>
<dbReference type="EMBL" id="FOZG01000002">
    <property type="protein sequence ID" value="SFR99316.1"/>
    <property type="molecule type" value="Genomic_DNA"/>
</dbReference>
<keyword evidence="2" id="KW-0472">Membrane</keyword>
<evidence type="ECO:0000256" key="2">
    <source>
        <dbReference type="SAM" id="Phobius"/>
    </source>
</evidence>
<feature type="domain" description="DUF305" evidence="3">
    <location>
        <begin position="108"/>
        <end position="168"/>
    </location>
</feature>